<dbReference type="InterPro" id="IPR036615">
    <property type="entry name" value="Mur_ligase_C_dom_sf"/>
</dbReference>
<keyword evidence="2 3" id="KW-0133">Cell shape</keyword>
<keyword evidence="2 3" id="KW-0573">Peptidoglycan synthesis</keyword>
<dbReference type="GO" id="GO:0005737">
    <property type="term" value="C:cytoplasm"/>
    <property type="evidence" value="ECO:0007669"/>
    <property type="project" value="UniProtKB-SubCell"/>
</dbReference>
<dbReference type="SUPFAM" id="SSF53623">
    <property type="entry name" value="MurD-like peptide ligases, catalytic domain"/>
    <property type="match status" value="1"/>
</dbReference>
<comment type="cofactor">
    <cofactor evidence="2">
        <name>Mg(2+)</name>
        <dbReference type="ChEBI" id="CHEBI:18420"/>
    </cofactor>
</comment>
<reference evidence="6" key="2">
    <citation type="submission" date="2020-09" db="EMBL/GenBank/DDBJ databases">
        <authorList>
            <person name="Sun Q."/>
            <person name="Zhou Y."/>
        </authorList>
    </citation>
    <scope>NUCLEOTIDE SEQUENCE</scope>
    <source>
        <strain evidence="6">CGMCC 1.15758</strain>
    </source>
</reference>
<feature type="binding site" evidence="2">
    <location>
        <position position="193"/>
    </location>
    <ligand>
        <name>UDP-N-acetyl-alpha-D-muramoyl-L-alanyl-D-glutamate</name>
        <dbReference type="ChEBI" id="CHEBI:83900"/>
    </ligand>
</feature>
<dbReference type="GO" id="GO:0005524">
    <property type="term" value="F:ATP binding"/>
    <property type="evidence" value="ECO:0007669"/>
    <property type="project" value="UniProtKB-UniRule"/>
</dbReference>
<evidence type="ECO:0000313" key="7">
    <source>
        <dbReference type="Proteomes" id="UP000636949"/>
    </source>
</evidence>
<evidence type="ECO:0000256" key="1">
    <source>
        <dbReference type="ARBA" id="ARBA00005898"/>
    </source>
</evidence>
<keyword evidence="7" id="KW-1185">Reference proteome</keyword>
<dbReference type="GO" id="GO:0016881">
    <property type="term" value="F:acid-amino acid ligase activity"/>
    <property type="evidence" value="ECO:0007669"/>
    <property type="project" value="UniProtKB-UniRule"/>
</dbReference>
<feature type="domain" description="Mur ligase central" evidence="5">
    <location>
        <begin position="122"/>
        <end position="326"/>
    </location>
</feature>
<evidence type="ECO:0000259" key="5">
    <source>
        <dbReference type="Pfam" id="PF08245"/>
    </source>
</evidence>
<keyword evidence="2 3" id="KW-0961">Cell wall biogenesis/degradation</keyword>
<gene>
    <name evidence="2 6" type="primary">murE</name>
    <name evidence="6" type="ORF">GCM10010995_13460</name>
</gene>
<dbReference type="PANTHER" id="PTHR23135">
    <property type="entry name" value="MUR LIGASE FAMILY MEMBER"/>
    <property type="match status" value="1"/>
</dbReference>
<comment type="caution">
    <text evidence="2">Lacks conserved residue(s) required for the propagation of feature annotation.</text>
</comment>
<evidence type="ECO:0000259" key="4">
    <source>
        <dbReference type="Pfam" id="PF02875"/>
    </source>
</evidence>
<feature type="binding site" evidence="2">
    <location>
        <begin position="124"/>
        <end position="130"/>
    </location>
    <ligand>
        <name>ATP</name>
        <dbReference type="ChEBI" id="CHEBI:30616"/>
    </ligand>
</feature>
<keyword evidence="2" id="KW-0963">Cytoplasm</keyword>
<keyword evidence="2" id="KW-0067">ATP-binding</keyword>
<organism evidence="6 7">
    <name type="scientific">Cysteiniphilum litorale</name>
    <dbReference type="NCBI Taxonomy" id="2056700"/>
    <lineage>
        <taxon>Bacteria</taxon>
        <taxon>Pseudomonadati</taxon>
        <taxon>Pseudomonadota</taxon>
        <taxon>Gammaproteobacteria</taxon>
        <taxon>Thiotrichales</taxon>
        <taxon>Fastidiosibacteraceae</taxon>
        <taxon>Cysteiniphilum</taxon>
    </lineage>
</organism>
<feature type="binding site" evidence="2">
    <location>
        <position position="199"/>
    </location>
    <ligand>
        <name>UDP-N-acetyl-alpha-D-muramoyl-L-alanyl-D-glutamate</name>
        <dbReference type="ChEBI" id="CHEBI:83900"/>
    </ligand>
</feature>
<dbReference type="AlphaFoldDB" id="A0A8J3E992"/>
<dbReference type="NCBIfam" id="NF001126">
    <property type="entry name" value="PRK00139.1-4"/>
    <property type="match status" value="1"/>
</dbReference>
<dbReference type="GO" id="GO:0008360">
    <property type="term" value="P:regulation of cell shape"/>
    <property type="evidence" value="ECO:0007669"/>
    <property type="project" value="UniProtKB-KW"/>
</dbReference>
<dbReference type="UniPathway" id="UPA00219"/>
<feature type="binding site" evidence="2">
    <location>
        <begin position="166"/>
        <end position="167"/>
    </location>
    <ligand>
        <name>UDP-N-acetyl-alpha-D-muramoyl-L-alanyl-D-glutamate</name>
        <dbReference type="ChEBI" id="CHEBI:83900"/>
    </ligand>
</feature>
<accession>A0A8J3E992</accession>
<dbReference type="SUPFAM" id="SSF63418">
    <property type="entry name" value="MurE/MurF N-terminal domain"/>
    <property type="match status" value="1"/>
</dbReference>
<keyword evidence="2" id="KW-0460">Magnesium</keyword>
<dbReference type="Pfam" id="PF02875">
    <property type="entry name" value="Mur_ligase_C"/>
    <property type="match status" value="1"/>
</dbReference>
<protein>
    <recommendedName>
        <fullName evidence="2">UDP-N-acetylmuramyl-tripeptide synthetase</fullName>
        <ecNumber evidence="2">6.3.2.-</ecNumber>
    </recommendedName>
    <alternativeName>
        <fullName evidence="2">UDP-MurNAc-tripeptide synthetase</fullName>
    </alternativeName>
</protein>
<proteinExistence type="inferred from homology"/>
<dbReference type="InterPro" id="IPR035911">
    <property type="entry name" value="MurE/MurF_N"/>
</dbReference>
<dbReference type="InterPro" id="IPR004101">
    <property type="entry name" value="Mur_ligase_C"/>
</dbReference>
<comment type="PTM">
    <text evidence="2">Carboxylation is probably crucial for Mg(2+) binding and, consequently, for the gamma-phosphate positioning of ATP.</text>
</comment>
<dbReference type="Pfam" id="PF08245">
    <property type="entry name" value="Mur_ligase_M"/>
    <property type="match status" value="1"/>
</dbReference>
<dbReference type="GO" id="GO:0051301">
    <property type="term" value="P:cell division"/>
    <property type="evidence" value="ECO:0007669"/>
    <property type="project" value="UniProtKB-KW"/>
</dbReference>
<name>A0A8J3E992_9GAMM</name>
<dbReference type="HAMAP" id="MF_00208">
    <property type="entry name" value="MurE"/>
    <property type="match status" value="1"/>
</dbReference>
<evidence type="ECO:0000256" key="3">
    <source>
        <dbReference type="RuleBase" id="RU004135"/>
    </source>
</evidence>
<dbReference type="GO" id="GO:0009252">
    <property type="term" value="P:peptidoglycan biosynthetic process"/>
    <property type="evidence" value="ECO:0007669"/>
    <property type="project" value="UniProtKB-UniRule"/>
</dbReference>
<dbReference type="GO" id="GO:0000287">
    <property type="term" value="F:magnesium ion binding"/>
    <property type="evidence" value="ECO:0007669"/>
    <property type="project" value="UniProtKB-UniRule"/>
</dbReference>
<dbReference type="InterPro" id="IPR005761">
    <property type="entry name" value="UDP-N-AcMur-Glu-dNH2Pim_ligase"/>
</dbReference>
<comment type="caution">
    <text evidence="6">The sequence shown here is derived from an EMBL/GenBank/DDBJ whole genome shotgun (WGS) entry which is preliminary data.</text>
</comment>
<dbReference type="InterPro" id="IPR013221">
    <property type="entry name" value="Mur_ligase_cen"/>
</dbReference>
<dbReference type="NCBIfam" id="TIGR01085">
    <property type="entry name" value="murE"/>
    <property type="match status" value="1"/>
</dbReference>
<comment type="function">
    <text evidence="2">Catalyzes the addition of an amino acid to the nucleotide precursor UDP-N-acetylmuramoyl-L-alanyl-D-glutamate (UMAG) in the biosynthesis of bacterial cell-wall peptidoglycan.</text>
</comment>
<dbReference type="PANTHER" id="PTHR23135:SF4">
    <property type="entry name" value="UDP-N-ACETYLMURAMOYL-L-ALANYL-D-GLUTAMATE--2,6-DIAMINOPIMELATE LIGASE MURE HOMOLOG, CHLOROPLASTIC"/>
    <property type="match status" value="1"/>
</dbReference>
<dbReference type="EMBL" id="BMJS01000012">
    <property type="protein sequence ID" value="GGF97587.1"/>
    <property type="molecule type" value="Genomic_DNA"/>
</dbReference>
<evidence type="ECO:0000256" key="2">
    <source>
        <dbReference type="HAMAP-Rule" id="MF_00208"/>
    </source>
</evidence>
<keyword evidence="2 3" id="KW-0131">Cell cycle</keyword>
<keyword evidence="2" id="KW-0547">Nucleotide-binding</keyword>
<dbReference type="OrthoDB" id="9800958at2"/>
<dbReference type="Gene3D" id="3.90.190.20">
    <property type="entry name" value="Mur ligase, C-terminal domain"/>
    <property type="match status" value="1"/>
</dbReference>
<dbReference type="EC" id="6.3.2.-" evidence="2"/>
<feature type="binding site" evidence="2">
    <location>
        <position position="201"/>
    </location>
    <ligand>
        <name>UDP-N-acetyl-alpha-D-muramoyl-L-alanyl-D-glutamate</name>
        <dbReference type="ChEBI" id="CHEBI:83900"/>
    </ligand>
</feature>
<dbReference type="Proteomes" id="UP000636949">
    <property type="component" value="Unassembled WGS sequence"/>
</dbReference>
<dbReference type="SUPFAM" id="SSF53244">
    <property type="entry name" value="MurD-like peptide ligases, peptide-binding domain"/>
    <property type="match status" value="1"/>
</dbReference>
<evidence type="ECO:0000313" key="6">
    <source>
        <dbReference type="EMBL" id="GGF97587.1"/>
    </source>
</evidence>
<feature type="domain" description="Mur ligase C-terminal" evidence="4">
    <location>
        <begin position="349"/>
        <end position="476"/>
    </location>
</feature>
<sequence length="504" mass="56885">MKTIAQIRAFLIEINALKLTSYQTIDLNKNPFFLIENLYQDHRLVTKNDGFIALKGQVHDGHRYVNQLRAQGVNLILVEDVSLIDPQDIPFVIEIRNLKSIPASLASWFYDYPSEQQNIFAVTGTNGKTSICHFLAQSLSRLKHKVGVLGTIGNGVFPKLEDSALTTLDNLSLQRMLKNFYDQDADTVAMEASSHAISQRRILNVNIQTAIFSNLDIDHLDYHQTMEQYFQAKRQLFKLASVKKCVINIDNDYGSRLYAELTEQQEKEVFSFSLVNSKADCYMPITSISPQGFVVDIFFKNNKELAITIPIMGEYNVSNIAAVVCALLANAYPFTDVLKTVNDLHNPKGRLEKLIHDGKATVVIDYAHTADALAKALQAVRVQTKGKLYCVFGCGGSREHSKRPLMAKAAQQYADFVIVTEDNSRTDDIKDIVQDITSGFNDGFTEFVVIEERKQAIEYALSIAKADDVILLAGKGHETYLDKNHQKTHFDEREVVLEFWRKND</sequence>
<dbReference type="Gene3D" id="3.40.1390.10">
    <property type="entry name" value="MurE/MurF, N-terminal domain"/>
    <property type="match status" value="1"/>
</dbReference>
<dbReference type="GO" id="GO:0071555">
    <property type="term" value="P:cell wall organization"/>
    <property type="evidence" value="ECO:0007669"/>
    <property type="project" value="UniProtKB-KW"/>
</dbReference>
<reference evidence="6" key="1">
    <citation type="journal article" date="2014" name="Int. J. Syst. Evol. Microbiol.">
        <title>Complete genome sequence of Corynebacterium casei LMG S-19264T (=DSM 44701T), isolated from a smear-ripened cheese.</title>
        <authorList>
            <consortium name="US DOE Joint Genome Institute (JGI-PGF)"/>
            <person name="Walter F."/>
            <person name="Albersmeier A."/>
            <person name="Kalinowski J."/>
            <person name="Ruckert C."/>
        </authorList>
    </citation>
    <scope>NUCLEOTIDE SEQUENCE</scope>
    <source>
        <strain evidence="6">CGMCC 1.15758</strain>
    </source>
</reference>
<dbReference type="Gene3D" id="3.40.1190.10">
    <property type="entry name" value="Mur-like, catalytic domain"/>
    <property type="match status" value="1"/>
</dbReference>
<comment type="similarity">
    <text evidence="1 2">Belongs to the MurCDEF family. MurE subfamily.</text>
</comment>
<dbReference type="RefSeq" id="WP_157968242.1">
    <property type="nucleotide sequence ID" value="NZ_BMJS01000012.1"/>
</dbReference>
<keyword evidence="2 3" id="KW-0132">Cell division</keyword>
<dbReference type="InterPro" id="IPR036565">
    <property type="entry name" value="Mur-like_cat_sf"/>
</dbReference>
<keyword evidence="2" id="KW-0436">Ligase</keyword>
<feature type="modified residue" description="N6-carboxylysine" evidence="2">
    <location>
        <position position="233"/>
    </location>
</feature>
<comment type="subcellular location">
    <subcellularLocation>
        <location evidence="2 3">Cytoplasm</location>
    </subcellularLocation>
</comment>
<comment type="pathway">
    <text evidence="2 3">Cell wall biogenesis; peptidoglycan biosynthesis.</text>
</comment>